<comment type="caution">
    <text evidence="1">The sequence shown here is derived from an EMBL/GenBank/DDBJ whole genome shotgun (WGS) entry which is preliminary data.</text>
</comment>
<keyword evidence="2" id="KW-1185">Reference proteome</keyword>
<sequence length="77" mass="9173">IPPWKRSPWKLNAKDIREYSLCHEFGLNVCKDRVLGVNSQRWHKEIFVWINKWAAESKKSDSNDDTLIFETSQVRIN</sequence>
<accession>A0A9P6M8X9</accession>
<name>A0A9P6M8X9_9FUNG</name>
<dbReference type="EMBL" id="JAAAHW010003748">
    <property type="protein sequence ID" value="KAF9981073.1"/>
    <property type="molecule type" value="Genomic_DNA"/>
</dbReference>
<dbReference type="OrthoDB" id="416344at2759"/>
<dbReference type="AlphaFoldDB" id="A0A9P6M8X9"/>
<organism evidence="1 2">
    <name type="scientific">Modicella reniformis</name>
    <dbReference type="NCBI Taxonomy" id="1440133"/>
    <lineage>
        <taxon>Eukaryota</taxon>
        <taxon>Fungi</taxon>
        <taxon>Fungi incertae sedis</taxon>
        <taxon>Mucoromycota</taxon>
        <taxon>Mortierellomycotina</taxon>
        <taxon>Mortierellomycetes</taxon>
        <taxon>Mortierellales</taxon>
        <taxon>Mortierellaceae</taxon>
        <taxon>Modicella</taxon>
    </lineage>
</organism>
<protein>
    <submittedName>
        <fullName evidence="1">Uncharacterized protein</fullName>
    </submittedName>
</protein>
<reference evidence="1" key="1">
    <citation type="journal article" date="2020" name="Fungal Divers.">
        <title>Resolving the Mortierellaceae phylogeny through synthesis of multi-gene phylogenetics and phylogenomics.</title>
        <authorList>
            <person name="Vandepol N."/>
            <person name="Liber J."/>
            <person name="Desiro A."/>
            <person name="Na H."/>
            <person name="Kennedy M."/>
            <person name="Barry K."/>
            <person name="Grigoriev I.V."/>
            <person name="Miller A.N."/>
            <person name="O'Donnell K."/>
            <person name="Stajich J.E."/>
            <person name="Bonito G."/>
        </authorList>
    </citation>
    <scope>NUCLEOTIDE SEQUENCE</scope>
    <source>
        <strain evidence="1">MES-2147</strain>
    </source>
</reference>
<feature type="non-terminal residue" evidence="1">
    <location>
        <position position="1"/>
    </location>
</feature>
<gene>
    <name evidence="1" type="ORF">BGZ65_004346</name>
</gene>
<evidence type="ECO:0000313" key="2">
    <source>
        <dbReference type="Proteomes" id="UP000749646"/>
    </source>
</evidence>
<proteinExistence type="predicted"/>
<evidence type="ECO:0000313" key="1">
    <source>
        <dbReference type="EMBL" id="KAF9981073.1"/>
    </source>
</evidence>
<dbReference type="Proteomes" id="UP000749646">
    <property type="component" value="Unassembled WGS sequence"/>
</dbReference>